<dbReference type="GO" id="GO:0032993">
    <property type="term" value="C:protein-DNA complex"/>
    <property type="evidence" value="ECO:0007669"/>
    <property type="project" value="TreeGrafter"/>
</dbReference>
<organism evidence="7 8">
    <name type="scientific">Bdellovibrio bacteriovorus</name>
    <dbReference type="NCBI Taxonomy" id="959"/>
    <lineage>
        <taxon>Bacteria</taxon>
        <taxon>Pseudomonadati</taxon>
        <taxon>Bdellovibrionota</taxon>
        <taxon>Bdellovibrionia</taxon>
        <taxon>Bdellovibrionales</taxon>
        <taxon>Pseudobdellovibrionaceae</taxon>
        <taxon>Bdellovibrio</taxon>
    </lineage>
</organism>
<dbReference type="InterPro" id="IPR005119">
    <property type="entry name" value="LysR_subst-bd"/>
</dbReference>
<keyword evidence="3" id="KW-0238">DNA-binding</keyword>
<protein>
    <submittedName>
        <fullName evidence="7">Transcriptional regulator</fullName>
    </submittedName>
</protein>
<evidence type="ECO:0000256" key="4">
    <source>
        <dbReference type="ARBA" id="ARBA00023159"/>
    </source>
</evidence>
<proteinExistence type="inferred from homology"/>
<evidence type="ECO:0000313" key="8">
    <source>
        <dbReference type="Proteomes" id="UP000075391"/>
    </source>
</evidence>
<dbReference type="Gene3D" id="1.10.10.10">
    <property type="entry name" value="Winged helix-like DNA-binding domain superfamily/Winged helix DNA-binding domain"/>
    <property type="match status" value="1"/>
</dbReference>
<evidence type="ECO:0000256" key="1">
    <source>
        <dbReference type="ARBA" id="ARBA00009437"/>
    </source>
</evidence>
<dbReference type="PANTHER" id="PTHR30346">
    <property type="entry name" value="TRANSCRIPTIONAL DUAL REGULATOR HCAR-RELATED"/>
    <property type="match status" value="1"/>
</dbReference>
<evidence type="ECO:0000256" key="3">
    <source>
        <dbReference type="ARBA" id="ARBA00023125"/>
    </source>
</evidence>
<dbReference type="InterPro" id="IPR036388">
    <property type="entry name" value="WH-like_DNA-bd_sf"/>
</dbReference>
<dbReference type="PRINTS" id="PR00039">
    <property type="entry name" value="HTHLYSR"/>
</dbReference>
<dbReference type="SUPFAM" id="SSF46785">
    <property type="entry name" value="Winged helix' DNA-binding domain"/>
    <property type="match status" value="1"/>
</dbReference>
<dbReference type="InterPro" id="IPR036390">
    <property type="entry name" value="WH_DNA-bd_sf"/>
</dbReference>
<dbReference type="GO" id="GO:0003700">
    <property type="term" value="F:DNA-binding transcription factor activity"/>
    <property type="evidence" value="ECO:0007669"/>
    <property type="project" value="InterPro"/>
</dbReference>
<reference evidence="7 8" key="1">
    <citation type="submission" date="2016-03" db="EMBL/GenBank/DDBJ databases">
        <authorList>
            <person name="Ploux O."/>
        </authorList>
    </citation>
    <scope>NUCLEOTIDE SEQUENCE [LARGE SCALE GENOMIC DNA]</scope>
    <source>
        <strain evidence="7 8">BER2</strain>
    </source>
</reference>
<evidence type="ECO:0000256" key="2">
    <source>
        <dbReference type="ARBA" id="ARBA00023015"/>
    </source>
</evidence>
<dbReference type="PROSITE" id="PS50931">
    <property type="entry name" value="HTH_LYSR"/>
    <property type="match status" value="1"/>
</dbReference>
<accession>A0A150WV94</accession>
<dbReference type="GO" id="GO:0003677">
    <property type="term" value="F:DNA binding"/>
    <property type="evidence" value="ECO:0007669"/>
    <property type="project" value="UniProtKB-KW"/>
</dbReference>
<evidence type="ECO:0000259" key="6">
    <source>
        <dbReference type="PROSITE" id="PS50931"/>
    </source>
</evidence>
<keyword evidence="5" id="KW-0804">Transcription</keyword>
<dbReference type="Gene3D" id="3.40.190.10">
    <property type="entry name" value="Periplasmic binding protein-like II"/>
    <property type="match status" value="2"/>
</dbReference>
<sequence length="318" mass="36038">MTLTQLEYILAVADTGSFSHAARQCHVTQPTLSMQIQKLEEELGVVLFDRTKQPIKATSIGEEIILQARLVVRDAQHLKEIVDDAKGTLKGELRIGIIPTLAPYLLPLFLKKMKDLYKNLHLTFEEIQTETMVERIRNHSLDLGIVVTPIDDLNIANHVLFYEPFSAYFAKGHPLLEKKTIDEKDLSVDDVLLLNEGHCFREQSLALCRNKKQTVSADRTFTFESGSLETLKKLVDQGENFTLLPWLATLDVQDKKRLRNFSDPVPTREVSLIHGPHFQRKALLKALIENIKKNLPEGLSSVRSKNQLKVDNPLGSLK</sequence>
<feature type="domain" description="HTH lysR-type" evidence="6">
    <location>
        <begin position="1"/>
        <end position="58"/>
    </location>
</feature>
<comment type="caution">
    <text evidence="7">The sequence shown here is derived from an EMBL/GenBank/DDBJ whole genome shotgun (WGS) entry which is preliminary data.</text>
</comment>
<evidence type="ECO:0000256" key="5">
    <source>
        <dbReference type="ARBA" id="ARBA00023163"/>
    </source>
</evidence>
<dbReference type="Proteomes" id="UP000075391">
    <property type="component" value="Unassembled WGS sequence"/>
</dbReference>
<dbReference type="EMBL" id="LUKF01000002">
    <property type="protein sequence ID" value="KYG70369.1"/>
    <property type="molecule type" value="Genomic_DNA"/>
</dbReference>
<dbReference type="SUPFAM" id="SSF53850">
    <property type="entry name" value="Periplasmic binding protein-like II"/>
    <property type="match status" value="1"/>
</dbReference>
<evidence type="ECO:0000313" key="7">
    <source>
        <dbReference type="EMBL" id="KYG70369.1"/>
    </source>
</evidence>
<dbReference type="Pfam" id="PF03466">
    <property type="entry name" value="LysR_substrate"/>
    <property type="match status" value="1"/>
</dbReference>
<dbReference type="Pfam" id="PF00126">
    <property type="entry name" value="HTH_1"/>
    <property type="match status" value="1"/>
</dbReference>
<gene>
    <name evidence="7" type="ORF">AZI85_14270</name>
</gene>
<keyword evidence="2" id="KW-0805">Transcription regulation</keyword>
<dbReference type="FunFam" id="1.10.10.10:FF:000001">
    <property type="entry name" value="LysR family transcriptional regulator"/>
    <property type="match status" value="1"/>
</dbReference>
<name>A0A150WV94_BDEBC</name>
<dbReference type="OrthoDB" id="5289139at2"/>
<dbReference type="InterPro" id="IPR000847">
    <property type="entry name" value="LysR_HTH_N"/>
</dbReference>
<keyword evidence="4" id="KW-0010">Activator</keyword>
<dbReference type="PANTHER" id="PTHR30346:SF26">
    <property type="entry name" value="HYDROGEN PEROXIDE-INDUCIBLE GENES ACTIVATOR"/>
    <property type="match status" value="1"/>
</dbReference>
<dbReference type="CDD" id="cd08411">
    <property type="entry name" value="PBP2_OxyR"/>
    <property type="match status" value="1"/>
</dbReference>
<dbReference type="AlphaFoldDB" id="A0A150WV94"/>
<comment type="similarity">
    <text evidence="1">Belongs to the LysR transcriptional regulatory family.</text>
</comment>